<keyword evidence="2" id="KW-0479">Metal-binding</keyword>
<dbReference type="Proteomes" id="UP000799771">
    <property type="component" value="Unassembled WGS sequence"/>
</dbReference>
<keyword evidence="8" id="KW-1185">Reference proteome</keyword>
<feature type="domain" description="Zn(2)-C6 fungal-type" evidence="6">
    <location>
        <begin position="16"/>
        <end position="46"/>
    </location>
</feature>
<dbReference type="CDD" id="cd12148">
    <property type="entry name" value="fungal_TF_MHR"/>
    <property type="match status" value="1"/>
</dbReference>
<evidence type="ECO:0000313" key="8">
    <source>
        <dbReference type="Proteomes" id="UP000799771"/>
    </source>
</evidence>
<dbReference type="OrthoDB" id="424974at2759"/>
<gene>
    <name evidence="7" type="ORF">P153DRAFT_303188</name>
</gene>
<organism evidence="7 8">
    <name type="scientific">Dothidotthia symphoricarpi CBS 119687</name>
    <dbReference type="NCBI Taxonomy" id="1392245"/>
    <lineage>
        <taxon>Eukaryota</taxon>
        <taxon>Fungi</taxon>
        <taxon>Dikarya</taxon>
        <taxon>Ascomycota</taxon>
        <taxon>Pezizomycotina</taxon>
        <taxon>Dothideomycetes</taxon>
        <taxon>Pleosporomycetidae</taxon>
        <taxon>Pleosporales</taxon>
        <taxon>Dothidotthiaceae</taxon>
        <taxon>Dothidotthia</taxon>
    </lineage>
</organism>
<accession>A0A6A6A0J3</accession>
<proteinExistence type="predicted"/>
<evidence type="ECO:0000256" key="2">
    <source>
        <dbReference type="ARBA" id="ARBA00022723"/>
    </source>
</evidence>
<dbReference type="RefSeq" id="XP_033518484.1">
    <property type="nucleotide sequence ID" value="XM_033664493.1"/>
</dbReference>
<dbReference type="PANTHER" id="PTHR47338:SF4">
    <property type="entry name" value="ZN(II)2CYS6 TRANSCRIPTION FACTOR (EUROFUNG)"/>
    <property type="match status" value="1"/>
</dbReference>
<evidence type="ECO:0000259" key="6">
    <source>
        <dbReference type="PROSITE" id="PS50048"/>
    </source>
</evidence>
<dbReference type="GO" id="GO:0006351">
    <property type="term" value="P:DNA-templated transcription"/>
    <property type="evidence" value="ECO:0007669"/>
    <property type="project" value="InterPro"/>
</dbReference>
<dbReference type="InterPro" id="IPR001138">
    <property type="entry name" value="Zn2Cys6_DnaBD"/>
</dbReference>
<name>A0A6A6A0J3_9PLEO</name>
<dbReference type="GO" id="GO:0008270">
    <property type="term" value="F:zinc ion binding"/>
    <property type="evidence" value="ECO:0007669"/>
    <property type="project" value="InterPro"/>
</dbReference>
<protein>
    <recommendedName>
        <fullName evidence="6">Zn(2)-C6 fungal-type domain-containing protein</fullName>
    </recommendedName>
</protein>
<comment type="subcellular location">
    <subcellularLocation>
        <location evidence="1">Nucleus</location>
    </subcellularLocation>
</comment>
<dbReference type="Gene3D" id="4.10.240.10">
    <property type="entry name" value="Zn(2)-C6 fungal-type DNA-binding domain"/>
    <property type="match status" value="1"/>
</dbReference>
<dbReference type="InterPro" id="IPR007219">
    <property type="entry name" value="XnlR_reg_dom"/>
</dbReference>
<dbReference type="GeneID" id="54404925"/>
<evidence type="ECO:0000256" key="5">
    <source>
        <dbReference type="ARBA" id="ARBA00023242"/>
    </source>
</evidence>
<dbReference type="Pfam" id="PF04082">
    <property type="entry name" value="Fungal_trans"/>
    <property type="match status" value="1"/>
</dbReference>
<evidence type="ECO:0000256" key="4">
    <source>
        <dbReference type="ARBA" id="ARBA00023163"/>
    </source>
</evidence>
<evidence type="ECO:0000256" key="3">
    <source>
        <dbReference type="ARBA" id="ARBA00023015"/>
    </source>
</evidence>
<dbReference type="GO" id="GO:0003677">
    <property type="term" value="F:DNA binding"/>
    <property type="evidence" value="ECO:0007669"/>
    <property type="project" value="InterPro"/>
</dbReference>
<dbReference type="EMBL" id="ML977521">
    <property type="protein sequence ID" value="KAF2124091.1"/>
    <property type="molecule type" value="Genomic_DNA"/>
</dbReference>
<evidence type="ECO:0000313" key="7">
    <source>
        <dbReference type="EMBL" id="KAF2124091.1"/>
    </source>
</evidence>
<sequence>MADTTSPRGTKRARHACLNCRRKKTRCSGERPICAFCSRMQQECVYDAGTSIHPLTPYDVNLAARVAWLESKLGAIDWNSSDNLPPVLSDRPSPDGASIEGRQHDFDMTAHGSDFSCIPDMNILQSATDVYFRLCHNHPYSYFTESDFREKLQERCFPSYLLLSFMAVVARYSDDPFFKGQNALAAERFARTAWSQISDYIFSSDGEADIQTVQATSMLAINDFLFGRHRAASVKTGLCVRLAQTLRLGEQSEYDTWSEARRQESRMTFWSVYLLDKLVSCGRDRPPTILDADCTVTLPTLQKYSKATQTTLSALIQPSESSQVPQLDDFALVVFMASVLGRTVRFSLQRVSNPSYPPWDSRSEFASIYGTLLSFEAFSNSRPHAFDADIPFGYSSANKPEFAQSSHFIFAHVLYHYNQCILHHPFLLKFRLKSSHTRVPPTFLREAIRRNKEHADRLISILTFVQCEHLPISTFYGFCAVISGVIQRLHSATTTQSCLSRKDELFQSCLDFLDHAPHQYVHCKRMSTVLRTLQPNSAYADALMSPLLFPEHLHTQDDNIDELLWNTFDYGWLCDPNRPLEFEHQVPKTSSNSNYGEVQLPESSVGFDYEDWDCLLHIGAGGSLPAGSTAALANHL</sequence>
<dbReference type="GO" id="GO:0000981">
    <property type="term" value="F:DNA-binding transcription factor activity, RNA polymerase II-specific"/>
    <property type="evidence" value="ECO:0007669"/>
    <property type="project" value="InterPro"/>
</dbReference>
<dbReference type="SMART" id="SM00066">
    <property type="entry name" value="GAL4"/>
    <property type="match status" value="1"/>
</dbReference>
<dbReference type="Pfam" id="PF00172">
    <property type="entry name" value="Zn_clus"/>
    <property type="match status" value="1"/>
</dbReference>
<dbReference type="PROSITE" id="PS00463">
    <property type="entry name" value="ZN2_CY6_FUNGAL_1"/>
    <property type="match status" value="1"/>
</dbReference>
<dbReference type="GO" id="GO:0005634">
    <property type="term" value="C:nucleus"/>
    <property type="evidence" value="ECO:0007669"/>
    <property type="project" value="UniProtKB-SubCell"/>
</dbReference>
<dbReference type="SUPFAM" id="SSF57701">
    <property type="entry name" value="Zn2/Cys6 DNA-binding domain"/>
    <property type="match status" value="1"/>
</dbReference>
<dbReference type="InterPro" id="IPR036864">
    <property type="entry name" value="Zn2-C6_fun-type_DNA-bd_sf"/>
</dbReference>
<dbReference type="PANTHER" id="PTHR47338">
    <property type="entry name" value="ZN(II)2CYS6 TRANSCRIPTION FACTOR (EUROFUNG)-RELATED"/>
    <property type="match status" value="1"/>
</dbReference>
<dbReference type="InterPro" id="IPR050815">
    <property type="entry name" value="TF_fung"/>
</dbReference>
<evidence type="ECO:0000256" key="1">
    <source>
        <dbReference type="ARBA" id="ARBA00004123"/>
    </source>
</evidence>
<dbReference type="PROSITE" id="PS50048">
    <property type="entry name" value="ZN2_CY6_FUNGAL_2"/>
    <property type="match status" value="1"/>
</dbReference>
<keyword evidence="3" id="KW-0805">Transcription regulation</keyword>
<dbReference type="AlphaFoldDB" id="A0A6A6A0J3"/>
<dbReference type="SMART" id="SM00906">
    <property type="entry name" value="Fungal_trans"/>
    <property type="match status" value="1"/>
</dbReference>
<keyword evidence="5" id="KW-0539">Nucleus</keyword>
<reference evidence="7" key="1">
    <citation type="journal article" date="2020" name="Stud. Mycol.">
        <title>101 Dothideomycetes genomes: a test case for predicting lifestyles and emergence of pathogens.</title>
        <authorList>
            <person name="Haridas S."/>
            <person name="Albert R."/>
            <person name="Binder M."/>
            <person name="Bloem J."/>
            <person name="Labutti K."/>
            <person name="Salamov A."/>
            <person name="Andreopoulos B."/>
            <person name="Baker S."/>
            <person name="Barry K."/>
            <person name="Bills G."/>
            <person name="Bluhm B."/>
            <person name="Cannon C."/>
            <person name="Castanera R."/>
            <person name="Culley D."/>
            <person name="Daum C."/>
            <person name="Ezra D."/>
            <person name="Gonzalez J."/>
            <person name="Henrissat B."/>
            <person name="Kuo A."/>
            <person name="Liang C."/>
            <person name="Lipzen A."/>
            <person name="Lutzoni F."/>
            <person name="Magnuson J."/>
            <person name="Mondo S."/>
            <person name="Nolan M."/>
            <person name="Ohm R."/>
            <person name="Pangilinan J."/>
            <person name="Park H.-J."/>
            <person name="Ramirez L."/>
            <person name="Alfaro M."/>
            <person name="Sun H."/>
            <person name="Tritt A."/>
            <person name="Yoshinaga Y."/>
            <person name="Zwiers L.-H."/>
            <person name="Turgeon B."/>
            <person name="Goodwin S."/>
            <person name="Spatafora J."/>
            <person name="Crous P."/>
            <person name="Grigoriev I."/>
        </authorList>
    </citation>
    <scope>NUCLEOTIDE SEQUENCE</scope>
    <source>
        <strain evidence="7">CBS 119687</strain>
    </source>
</reference>
<dbReference type="CDD" id="cd00067">
    <property type="entry name" value="GAL4"/>
    <property type="match status" value="1"/>
</dbReference>
<keyword evidence="4" id="KW-0804">Transcription</keyword>